<dbReference type="FunFam" id="3.30.930.10:FF:000095">
    <property type="entry name" value="Phenylalanine--tRNA ligase alpha subunit"/>
    <property type="match status" value="1"/>
</dbReference>
<dbReference type="RefSeq" id="WP_004079718.1">
    <property type="nucleotide sequence ID" value="NZ_CM001436.1"/>
</dbReference>
<dbReference type="GO" id="GO:0004826">
    <property type="term" value="F:phenylalanine-tRNA ligase activity"/>
    <property type="evidence" value="ECO:0007669"/>
    <property type="project" value="UniProtKB-UniRule"/>
</dbReference>
<reference evidence="13 14" key="1">
    <citation type="submission" date="2011-10" db="EMBL/GenBank/DDBJ databases">
        <title>The Improved High-Quality Draft genome of Methanoplanus limicola DSM 2279.</title>
        <authorList>
            <consortium name="US DOE Joint Genome Institute (JGI-PGF)"/>
            <person name="Lucas S."/>
            <person name="Copeland A."/>
            <person name="Lapidus A."/>
            <person name="Glavina del Rio T."/>
            <person name="Dalin E."/>
            <person name="Tice H."/>
            <person name="Bruce D."/>
            <person name="Goodwin L."/>
            <person name="Pitluck S."/>
            <person name="Peters L."/>
            <person name="Mikhailova N."/>
            <person name="Lu M."/>
            <person name="Kyrpides N."/>
            <person name="Mavromatis K."/>
            <person name="Ivanova N."/>
            <person name="Markowitz V."/>
            <person name="Cheng J.-F."/>
            <person name="Hugenholtz P."/>
            <person name="Woyke T."/>
            <person name="Wu D."/>
            <person name="Wirth R."/>
            <person name="Brambilla E.-M."/>
            <person name="Klenk H.-P."/>
            <person name="Eisen J.A."/>
        </authorList>
    </citation>
    <scope>NUCLEOTIDE SEQUENCE [LARGE SCALE GENOMIC DNA]</scope>
    <source>
        <strain evidence="13 14">DSM 2279</strain>
    </source>
</reference>
<evidence type="ECO:0000256" key="5">
    <source>
        <dbReference type="ARBA" id="ARBA00022723"/>
    </source>
</evidence>
<dbReference type="CDD" id="cd00496">
    <property type="entry name" value="PheRS_alpha_core"/>
    <property type="match status" value="1"/>
</dbReference>
<dbReference type="Proteomes" id="UP000005741">
    <property type="component" value="Chromosome"/>
</dbReference>
<dbReference type="PANTHER" id="PTHR11538:SF40">
    <property type="entry name" value="PHENYLALANINE--TRNA LIGASE ALPHA SUBUNIT"/>
    <property type="match status" value="1"/>
</dbReference>
<feature type="binding site" evidence="11">
    <location>
        <position position="385"/>
    </location>
    <ligand>
        <name>L-phenylalanine</name>
        <dbReference type="ChEBI" id="CHEBI:58095"/>
    </ligand>
</feature>
<dbReference type="GO" id="GO:0000287">
    <property type="term" value="F:magnesium ion binding"/>
    <property type="evidence" value="ECO:0007669"/>
    <property type="project" value="UniProtKB-UniRule"/>
</dbReference>
<evidence type="ECO:0000313" key="13">
    <source>
        <dbReference type="EMBL" id="EHQ36999.1"/>
    </source>
</evidence>
<evidence type="ECO:0000256" key="4">
    <source>
        <dbReference type="ARBA" id="ARBA00022598"/>
    </source>
</evidence>
<dbReference type="SUPFAM" id="SSF55681">
    <property type="entry name" value="Class II aaRS and biotin synthetases"/>
    <property type="match status" value="1"/>
</dbReference>
<sequence length="545" mass="62238">MDLTLNEKKLLAVLKPLRDAEEARIESVKPITETIKSVEAARKHSINPLKETLKFLEDTKNLAFQPIKKAIELFEETAEETLGPMKEPDAAYLAKIMDTTEEAIVSHALLLQDKGLADLIKTTAATCKITEEGEKYRREGLPERVLFDSFDKSVTMEDLRKHPASKLGIGWLRKKGWVEIKDGMVNKISDAPKGDDEYALSDPTADKPGMKELLKRKLAEEIETVTYKVAITEEGVALVESGIDLRAETATLTSDQIRTGEWRNLKLRRYSVKTPPKKIYAGKKHPYQEIIDDMRKILLEMGFTEIAGEIVQSSFWNFDALFQPQDHPAREMQDTFFLDLERELPENYNLVKEIHETGGKTSSTGWGGIWREEKARECVLRTHTTSLSIQLLKENPEPPLKAFCIGRVYRREAIDPTHTPEFEQLEGVVMDKDVSFRHLMGFLKEFYHRVGFESVRFRPGYFPYTEPSVEPEVWVDGLGWVELGGAGIFREEVTAPWGISYPVLAWGLGVSRVAMLKLGLKDLRELYRSDVNWIRNEPVNRKEVR</sequence>
<evidence type="ECO:0000256" key="11">
    <source>
        <dbReference type="HAMAP-Rule" id="MF_00282"/>
    </source>
</evidence>
<dbReference type="HAMAP" id="MF_00282">
    <property type="entry name" value="Phe_tRNA_synth_alpha2"/>
    <property type="match status" value="1"/>
</dbReference>
<dbReference type="AlphaFoldDB" id="H1YYS7"/>
<organism evidence="13 14">
    <name type="scientific">Methanoplanus limicola DSM 2279</name>
    <dbReference type="NCBI Taxonomy" id="937775"/>
    <lineage>
        <taxon>Archaea</taxon>
        <taxon>Methanobacteriati</taxon>
        <taxon>Methanobacteriota</taxon>
        <taxon>Stenosarchaea group</taxon>
        <taxon>Methanomicrobia</taxon>
        <taxon>Methanomicrobiales</taxon>
        <taxon>Methanomicrobiaceae</taxon>
        <taxon>Methanoplanus</taxon>
    </lineage>
</organism>
<evidence type="ECO:0000256" key="8">
    <source>
        <dbReference type="ARBA" id="ARBA00022842"/>
    </source>
</evidence>
<dbReference type="Gene3D" id="1.10.10.2320">
    <property type="match status" value="1"/>
</dbReference>
<keyword evidence="14" id="KW-1185">Reference proteome</keyword>
<dbReference type="Gene3D" id="1.10.10.2330">
    <property type="match status" value="1"/>
</dbReference>
<dbReference type="InParanoid" id="H1YYS7"/>
<comment type="catalytic activity">
    <reaction evidence="11">
        <text>tRNA(Phe) + L-phenylalanine + ATP = L-phenylalanyl-tRNA(Phe) + AMP + diphosphate + H(+)</text>
        <dbReference type="Rhea" id="RHEA:19413"/>
        <dbReference type="Rhea" id="RHEA-COMP:9668"/>
        <dbReference type="Rhea" id="RHEA-COMP:9699"/>
        <dbReference type="ChEBI" id="CHEBI:15378"/>
        <dbReference type="ChEBI" id="CHEBI:30616"/>
        <dbReference type="ChEBI" id="CHEBI:33019"/>
        <dbReference type="ChEBI" id="CHEBI:58095"/>
        <dbReference type="ChEBI" id="CHEBI:78442"/>
        <dbReference type="ChEBI" id="CHEBI:78531"/>
        <dbReference type="ChEBI" id="CHEBI:456215"/>
        <dbReference type="EC" id="6.1.1.20"/>
    </reaction>
</comment>
<dbReference type="GO" id="GO:0000049">
    <property type="term" value="F:tRNA binding"/>
    <property type="evidence" value="ECO:0007669"/>
    <property type="project" value="InterPro"/>
</dbReference>
<feature type="binding site" evidence="11">
    <location>
        <begin position="424"/>
        <end position="426"/>
    </location>
    <ligand>
        <name>L-phenylalanine</name>
        <dbReference type="ChEBI" id="CHEBI:58095"/>
    </ligand>
</feature>
<dbReference type="Gene3D" id="3.30.1370.240">
    <property type="match status" value="1"/>
</dbReference>
<dbReference type="OrthoDB" id="372178at2157"/>
<evidence type="ECO:0000256" key="6">
    <source>
        <dbReference type="ARBA" id="ARBA00022741"/>
    </source>
</evidence>
<evidence type="ECO:0000256" key="3">
    <source>
        <dbReference type="ARBA" id="ARBA00022490"/>
    </source>
</evidence>
<feature type="binding site" evidence="11">
    <location>
        <position position="466"/>
    </location>
    <ligand>
        <name>Mg(2+)</name>
        <dbReference type="ChEBI" id="CHEBI:18420"/>
        <note>ligand shared with heterodimeric partner</note>
    </ligand>
</feature>
<comment type="subunit">
    <text evidence="11">Tetramer of two alpha and two beta subunits.</text>
</comment>
<evidence type="ECO:0000256" key="7">
    <source>
        <dbReference type="ARBA" id="ARBA00022840"/>
    </source>
</evidence>
<keyword evidence="10 11" id="KW-0030">Aminoacyl-tRNA synthetase</keyword>
<dbReference type="GO" id="GO:0006432">
    <property type="term" value="P:phenylalanyl-tRNA aminoacylation"/>
    <property type="evidence" value="ECO:0007669"/>
    <property type="project" value="UniProtKB-UniRule"/>
</dbReference>
<dbReference type="PATRIC" id="fig|937775.9.peg.3317"/>
<dbReference type="InterPro" id="IPR022917">
    <property type="entry name" value="Phe_tRNA_ligase_alpha_bac/arc"/>
</dbReference>
<feature type="domain" description="Aminoacyl-transfer RNA synthetases class-II family profile" evidence="12">
    <location>
        <begin position="287"/>
        <end position="538"/>
    </location>
</feature>
<dbReference type="InterPro" id="IPR045864">
    <property type="entry name" value="aa-tRNA-synth_II/BPL/LPL"/>
</dbReference>
<dbReference type="PROSITE" id="PS50862">
    <property type="entry name" value="AA_TRNA_LIGASE_II"/>
    <property type="match status" value="1"/>
</dbReference>
<evidence type="ECO:0000256" key="9">
    <source>
        <dbReference type="ARBA" id="ARBA00022917"/>
    </source>
</evidence>
<dbReference type="GO" id="GO:0005737">
    <property type="term" value="C:cytoplasm"/>
    <property type="evidence" value="ECO:0007669"/>
    <property type="project" value="UniProtKB-SubCell"/>
</dbReference>
<comment type="similarity">
    <text evidence="2 11">Belongs to the class-II aminoacyl-tRNA synthetase family. Phe-tRNA synthetase alpha subunit type 2 subfamily.</text>
</comment>
<keyword evidence="3 11" id="KW-0963">Cytoplasm</keyword>
<dbReference type="HOGENOM" id="CLU_025086_2_2_2"/>
<evidence type="ECO:0000256" key="10">
    <source>
        <dbReference type="ARBA" id="ARBA00023146"/>
    </source>
</evidence>
<dbReference type="Gene3D" id="3.30.930.10">
    <property type="entry name" value="Bira Bifunctional Protein, Domain 2"/>
    <property type="match status" value="1"/>
</dbReference>
<dbReference type="PANTHER" id="PTHR11538">
    <property type="entry name" value="PHENYLALANYL-TRNA SYNTHETASE"/>
    <property type="match status" value="1"/>
</dbReference>
<dbReference type="InterPro" id="IPR006195">
    <property type="entry name" value="aa-tRNA-synth_II"/>
</dbReference>
<keyword evidence="6 11" id="KW-0547">Nucleotide-binding</keyword>
<feature type="binding site" evidence="11">
    <location>
        <position position="489"/>
    </location>
    <ligand>
        <name>L-phenylalanine</name>
        <dbReference type="ChEBI" id="CHEBI:58095"/>
    </ligand>
</feature>
<accession>H1YYS7</accession>
<evidence type="ECO:0000256" key="2">
    <source>
        <dbReference type="ARBA" id="ARBA00006703"/>
    </source>
</evidence>
<dbReference type="NCBIfam" id="TIGR00468">
    <property type="entry name" value="pheS"/>
    <property type="match status" value="1"/>
</dbReference>
<proteinExistence type="inferred from homology"/>
<feature type="binding site" evidence="11">
    <location>
        <position position="464"/>
    </location>
    <ligand>
        <name>L-phenylalanine</name>
        <dbReference type="ChEBI" id="CHEBI:58095"/>
    </ligand>
</feature>
<evidence type="ECO:0000256" key="1">
    <source>
        <dbReference type="ARBA" id="ARBA00004496"/>
    </source>
</evidence>
<dbReference type="EMBL" id="CM001436">
    <property type="protein sequence ID" value="EHQ36999.1"/>
    <property type="molecule type" value="Genomic_DNA"/>
</dbReference>
<keyword evidence="7 11" id="KW-0067">ATP-binding</keyword>
<dbReference type="InterPro" id="IPR004529">
    <property type="entry name" value="Phe-tRNA-synth_IIc_asu"/>
</dbReference>
<name>H1YYS7_9EURY</name>
<dbReference type="Pfam" id="PF01409">
    <property type="entry name" value="tRNA-synt_2d"/>
    <property type="match status" value="1"/>
</dbReference>
<protein>
    <recommendedName>
        <fullName evidence="11">Phenylalanine--tRNA ligase alpha subunit</fullName>
        <ecNumber evidence="11">6.1.1.20</ecNumber>
    </recommendedName>
    <alternativeName>
        <fullName evidence="11">Phenylalanyl-tRNA synthetase alpha subunit</fullName>
        <shortName evidence="11">PheRS</shortName>
    </alternativeName>
</protein>
<keyword evidence="5 11" id="KW-0479">Metal-binding</keyword>
<gene>
    <name evidence="11" type="primary">pheS</name>
    <name evidence="13" type="ORF">Metlim_2966</name>
</gene>
<dbReference type="GO" id="GO:0005524">
    <property type="term" value="F:ATP binding"/>
    <property type="evidence" value="ECO:0007669"/>
    <property type="project" value="UniProtKB-UniRule"/>
</dbReference>
<keyword evidence="4 11" id="KW-0436">Ligase</keyword>
<keyword evidence="9 11" id="KW-0648">Protein biosynthesis</keyword>
<dbReference type="InterPro" id="IPR002319">
    <property type="entry name" value="Phenylalanyl-tRNA_Synthase"/>
</dbReference>
<dbReference type="STRING" id="937775.Metlim_2966"/>
<dbReference type="NCBIfam" id="NF003210">
    <property type="entry name" value="PRK04172.1"/>
    <property type="match status" value="1"/>
</dbReference>
<comment type="subcellular location">
    <subcellularLocation>
        <location evidence="1 11">Cytoplasm</location>
    </subcellularLocation>
</comment>
<dbReference type="EC" id="6.1.1.20" evidence="11"/>
<comment type="cofactor">
    <cofactor evidence="11">
        <name>Mg(2+)</name>
        <dbReference type="ChEBI" id="CHEBI:18420"/>
    </cofactor>
    <text evidence="11">Binds 2 magnesium ions per tetramer.</text>
</comment>
<evidence type="ECO:0000259" key="12">
    <source>
        <dbReference type="PROSITE" id="PS50862"/>
    </source>
</evidence>
<dbReference type="FunCoup" id="H1YYS7">
    <property type="interactions" value="239"/>
</dbReference>
<evidence type="ECO:0000313" key="14">
    <source>
        <dbReference type="Proteomes" id="UP000005741"/>
    </source>
</evidence>
<keyword evidence="8 11" id="KW-0460">Magnesium</keyword>